<dbReference type="AlphaFoldDB" id="A0AAD0P0C3"/>
<dbReference type="RefSeq" id="WP_004021734.1">
    <property type="nucleotide sequence ID" value="NZ_CABEIC010000002.1"/>
</dbReference>
<dbReference type="InterPro" id="IPR003615">
    <property type="entry name" value="HNH_nuc"/>
</dbReference>
<dbReference type="CDD" id="cd00085">
    <property type="entry name" value="HNHc"/>
    <property type="match status" value="1"/>
</dbReference>
<protein>
    <submittedName>
        <fullName evidence="3">HNH endonuclease</fullName>
    </submittedName>
</protein>
<evidence type="ECO:0000259" key="2">
    <source>
        <dbReference type="SMART" id="SM00507"/>
    </source>
</evidence>
<dbReference type="Proteomes" id="UP000247118">
    <property type="component" value="Chromosome"/>
</dbReference>
<gene>
    <name evidence="3" type="ORF">DLJ61_05995</name>
</gene>
<sequence>MSDESATPKPRAVELVTELHAILDELQTVDLAPCTDAELTDVAAETERAIARLTVAGDRQIDQAEARDLPRKTGCRTLMQFMTHRLRVSNPVRRRKQMDATAHRTSLGGEVLPPEYPCLAEAFAAGAVGSAHVQAALDVLDQIPHAVEHDVKVAAERQMAEIAADHTPADITQLGARLLAHLDPDGTLAHDTDRKRRRNLWIGRQRADGTATISGTLTPELAARLTMMFAVWGKPGLNNLDDPDSPRGPAGAVDPDAVALAADRDGRTLAQTNHDALDAALAAGFAAGALGKSHRGLPVQLIIKADLSDLIREAGLATTATGTLLPIPDLVAMAGGFQPWLAVLKDATAVPLYFGRGKRLATREQRLVSFARPDGEVCSAPGCDQPATQVELHHAHKDWAEGGLTDIDDLAPACPRHNRMVGDAPGQYTTRIERSGPDEGRCIWRLNAEPGAPPNPEHINRRPDIPRRFAEHLCDIRAEIHGPTTRGFRRLGRRTLRDAPSASSGRSSGSWADAPSESFGRSSGSKGPGDPSRPNPSRPDAVGYGDRGRRLELAYRQLIHPPALPEHLITQPLTPVEAALARVLADHA</sequence>
<evidence type="ECO:0000313" key="4">
    <source>
        <dbReference type="Proteomes" id="UP000247118"/>
    </source>
</evidence>
<feature type="compositionally biased region" description="Low complexity" evidence="1">
    <location>
        <begin position="498"/>
        <end position="514"/>
    </location>
</feature>
<accession>A0AAD0P0C3</accession>
<dbReference type="Pfam" id="PF02720">
    <property type="entry name" value="DUF222"/>
    <property type="match status" value="1"/>
</dbReference>
<dbReference type="GeneID" id="32687296"/>
<dbReference type="InterPro" id="IPR003870">
    <property type="entry name" value="DUF222"/>
</dbReference>
<dbReference type="GO" id="GO:0004519">
    <property type="term" value="F:endonuclease activity"/>
    <property type="evidence" value="ECO:0007669"/>
    <property type="project" value="UniProtKB-KW"/>
</dbReference>
<reference evidence="3 4" key="1">
    <citation type="submission" date="2018-05" db="EMBL/GenBank/DDBJ databases">
        <title>Complete genome sequence of Gordonia terrae NRRL B-16283.</title>
        <authorList>
            <person name="Garlena R.A."/>
            <person name="Russell D.A."/>
            <person name="Hatfull G.F."/>
        </authorList>
    </citation>
    <scope>NUCLEOTIDE SEQUENCE [LARGE SCALE GENOMIC DNA]</scope>
    <source>
        <strain evidence="3 4">NRRL B-16283</strain>
    </source>
</reference>
<feature type="domain" description="HNH nuclease" evidence="2">
    <location>
        <begin position="364"/>
        <end position="419"/>
    </location>
</feature>
<evidence type="ECO:0000313" key="3">
    <source>
        <dbReference type="EMBL" id="AWO86590.1"/>
    </source>
</evidence>
<keyword evidence="3" id="KW-0255">Endonuclease</keyword>
<feature type="region of interest" description="Disordered" evidence="1">
    <location>
        <begin position="485"/>
        <end position="545"/>
    </location>
</feature>
<name>A0AAD0P0C3_9ACTN</name>
<keyword evidence="3" id="KW-0378">Hydrolase</keyword>
<evidence type="ECO:0000256" key="1">
    <source>
        <dbReference type="SAM" id="MobiDB-lite"/>
    </source>
</evidence>
<organism evidence="3 4">
    <name type="scientific">Gordonia terrae</name>
    <dbReference type="NCBI Taxonomy" id="2055"/>
    <lineage>
        <taxon>Bacteria</taxon>
        <taxon>Bacillati</taxon>
        <taxon>Actinomycetota</taxon>
        <taxon>Actinomycetes</taxon>
        <taxon>Mycobacteriales</taxon>
        <taxon>Gordoniaceae</taxon>
        <taxon>Gordonia</taxon>
    </lineage>
</organism>
<proteinExistence type="predicted"/>
<dbReference type="EMBL" id="CP029604">
    <property type="protein sequence ID" value="AWO86590.1"/>
    <property type="molecule type" value="Genomic_DNA"/>
</dbReference>
<keyword evidence="3" id="KW-0540">Nuclease</keyword>
<dbReference type="SMART" id="SM00507">
    <property type="entry name" value="HNHc"/>
    <property type="match status" value="1"/>
</dbReference>